<dbReference type="InterPro" id="IPR008778">
    <property type="entry name" value="Pirin_C_dom"/>
</dbReference>
<evidence type="ECO:0000313" key="6">
    <source>
        <dbReference type="EMBL" id="RCK21445.1"/>
    </source>
</evidence>
<proteinExistence type="inferred from homology"/>
<dbReference type="EMBL" id="JPWB01000005">
    <property type="protein sequence ID" value="RCK21445.1"/>
    <property type="molecule type" value="Genomic_DNA"/>
</dbReference>
<dbReference type="AlphaFoldDB" id="A0A367V8B6"/>
<comment type="similarity">
    <text evidence="1 3">Belongs to the pirin family.</text>
</comment>
<feature type="domain" description="Pirin C-terminal" evidence="5">
    <location>
        <begin position="181"/>
        <end position="281"/>
    </location>
</feature>
<feature type="domain" description="Pirin N-terminal" evidence="4">
    <location>
        <begin position="26"/>
        <end position="126"/>
    </location>
</feature>
<dbReference type="InterPro" id="IPR014710">
    <property type="entry name" value="RmlC-like_jellyroll"/>
</dbReference>
<dbReference type="PANTHER" id="PTHR13903:SF8">
    <property type="entry name" value="PIRIN"/>
    <property type="match status" value="1"/>
</dbReference>
<feature type="binding site" evidence="2">
    <location>
        <position position="108"/>
    </location>
    <ligand>
        <name>Fe cation</name>
        <dbReference type="ChEBI" id="CHEBI:24875"/>
    </ligand>
</feature>
<dbReference type="InterPro" id="IPR011051">
    <property type="entry name" value="RmlC_Cupin_sf"/>
</dbReference>
<dbReference type="Proteomes" id="UP000253061">
    <property type="component" value="Unassembled WGS sequence"/>
</dbReference>
<feature type="binding site" evidence="2">
    <location>
        <position position="64"/>
    </location>
    <ligand>
        <name>Fe cation</name>
        <dbReference type="ChEBI" id="CHEBI:24875"/>
    </ligand>
</feature>
<dbReference type="Gene3D" id="2.60.120.10">
    <property type="entry name" value="Jelly Rolls"/>
    <property type="match status" value="2"/>
</dbReference>
<dbReference type="Pfam" id="PF02678">
    <property type="entry name" value="Pirin"/>
    <property type="match status" value="1"/>
</dbReference>
<evidence type="ECO:0000259" key="4">
    <source>
        <dbReference type="Pfam" id="PF02678"/>
    </source>
</evidence>
<comment type="cofactor">
    <cofactor evidence="2">
        <name>Fe cation</name>
        <dbReference type="ChEBI" id="CHEBI:24875"/>
    </cofactor>
    <text evidence="2">Binds 1 Fe cation per subunit.</text>
</comment>
<dbReference type="SUPFAM" id="SSF51182">
    <property type="entry name" value="RmlC-like cupins"/>
    <property type="match status" value="1"/>
</dbReference>
<dbReference type="CDD" id="cd02909">
    <property type="entry name" value="cupin_pirin_N"/>
    <property type="match status" value="1"/>
</dbReference>
<dbReference type="GO" id="GO:0046872">
    <property type="term" value="F:metal ion binding"/>
    <property type="evidence" value="ECO:0007669"/>
    <property type="project" value="UniProtKB-KW"/>
</dbReference>
<protein>
    <submittedName>
        <fullName evidence="6">Pirin</fullName>
    </submittedName>
</protein>
<evidence type="ECO:0000313" key="7">
    <source>
        <dbReference type="Proteomes" id="UP000253061"/>
    </source>
</evidence>
<dbReference type="PANTHER" id="PTHR13903">
    <property type="entry name" value="PIRIN-RELATED"/>
    <property type="match status" value="1"/>
</dbReference>
<keyword evidence="2" id="KW-0408">Iron</keyword>
<feature type="binding site" evidence="2">
    <location>
        <position position="110"/>
    </location>
    <ligand>
        <name>Fe cation</name>
        <dbReference type="ChEBI" id="CHEBI:24875"/>
    </ligand>
</feature>
<dbReference type="CDD" id="cd02247">
    <property type="entry name" value="cupin_pirin_C"/>
    <property type="match status" value="1"/>
</dbReference>
<name>A0A367V8B6_9PROT</name>
<evidence type="ECO:0000256" key="2">
    <source>
        <dbReference type="PIRSR" id="PIRSR006232-1"/>
    </source>
</evidence>
<reference evidence="6 7" key="1">
    <citation type="submission" date="2014-07" db="EMBL/GenBank/DDBJ databases">
        <title>Draft genome sequence of Thalassospira profundimaris R8-17.</title>
        <authorList>
            <person name="Lai Q."/>
            <person name="Shao Z."/>
        </authorList>
    </citation>
    <scope>NUCLEOTIDE SEQUENCE [LARGE SCALE GENOMIC DNA]</scope>
    <source>
        <strain evidence="6 7">R8-17</strain>
    </source>
</reference>
<keyword evidence="2" id="KW-0479">Metal-binding</keyword>
<dbReference type="PIRSF" id="PIRSF006232">
    <property type="entry name" value="Pirin"/>
    <property type="match status" value="1"/>
</dbReference>
<feature type="binding site" evidence="2">
    <location>
        <position position="66"/>
    </location>
    <ligand>
        <name>Fe cation</name>
        <dbReference type="ChEBI" id="CHEBI:24875"/>
    </ligand>
</feature>
<comment type="caution">
    <text evidence="6">The sequence shown here is derived from an EMBL/GenBank/DDBJ whole genome shotgun (WGS) entry which is preliminary data.</text>
</comment>
<evidence type="ECO:0000256" key="3">
    <source>
        <dbReference type="RuleBase" id="RU003457"/>
    </source>
</evidence>
<evidence type="ECO:0000259" key="5">
    <source>
        <dbReference type="Pfam" id="PF05726"/>
    </source>
</evidence>
<accession>A0A367V8B6</accession>
<dbReference type="Pfam" id="PF05726">
    <property type="entry name" value="Pirin_C"/>
    <property type="match status" value="1"/>
</dbReference>
<dbReference type="InterPro" id="IPR012093">
    <property type="entry name" value="Pirin"/>
</dbReference>
<dbReference type="RefSeq" id="WP_062955528.1">
    <property type="nucleotide sequence ID" value="NZ_JPWB01000005.1"/>
</dbReference>
<dbReference type="InterPro" id="IPR003829">
    <property type="entry name" value="Pirin_N_dom"/>
</dbReference>
<evidence type="ECO:0000256" key="1">
    <source>
        <dbReference type="ARBA" id="ARBA00008416"/>
    </source>
</evidence>
<sequence>MSETVSNARGVERVLRAMDTSDGAGVSLRRSIGTPQLDMLDPFLMLDSLSTDNPDEYIAGFPEHPHRGFETVTYMVEGAMRHKDSMGNEGVLRSGGGQWMTAGSGIVHSETPEQENGLLQGFQLWINLPAKDKMIDPRYQNMEPDELPEVSPVEGAQLRLLAGSMHGATGPINGISTDPVFVDAKLDAGAELTVPLPEGHTAVVYVFVGDAVVGGKDVPTHHLAILKDGDGVTLKGGPDGGRMLVIAARPIHEQVVRYGPFVMSSKQELMQAFDDYQRGNFVRKAAS</sequence>
<organism evidence="6 7">
    <name type="scientific">Thalassospira profundimaris</name>
    <dbReference type="NCBI Taxonomy" id="502049"/>
    <lineage>
        <taxon>Bacteria</taxon>
        <taxon>Pseudomonadati</taxon>
        <taxon>Pseudomonadota</taxon>
        <taxon>Alphaproteobacteria</taxon>
        <taxon>Rhodospirillales</taxon>
        <taxon>Thalassospiraceae</taxon>
        <taxon>Thalassospira</taxon>
    </lineage>
</organism>
<gene>
    <name evidence="6" type="ORF">TH6_12565</name>
</gene>